<dbReference type="PANTHER" id="PTHR13743">
    <property type="entry name" value="BEIGE/BEACH-RELATED"/>
    <property type="match status" value="1"/>
</dbReference>
<dbReference type="Pfam" id="PF02138">
    <property type="entry name" value="Beach"/>
    <property type="match status" value="1"/>
</dbReference>
<evidence type="ECO:0000259" key="5">
    <source>
        <dbReference type="PROSITE" id="PS50197"/>
    </source>
</evidence>
<dbReference type="InterPro" id="IPR015943">
    <property type="entry name" value="WD40/YVTN_repeat-like_dom_sf"/>
</dbReference>
<feature type="compositionally biased region" description="Polar residues" evidence="4">
    <location>
        <begin position="1141"/>
        <end position="1160"/>
    </location>
</feature>
<dbReference type="SUPFAM" id="SSF50978">
    <property type="entry name" value="WD40 repeat-like"/>
    <property type="match status" value="1"/>
</dbReference>
<dbReference type="InterPro" id="IPR036322">
    <property type="entry name" value="WD40_repeat_dom_sf"/>
</dbReference>
<name>A0A2P6NKZ1_9EUKA</name>
<dbReference type="Pfam" id="PF13385">
    <property type="entry name" value="Laminin_G_3"/>
    <property type="match status" value="1"/>
</dbReference>
<dbReference type="Pfam" id="PF16057">
    <property type="entry name" value="DUF4800"/>
    <property type="match status" value="1"/>
</dbReference>
<dbReference type="SUPFAM" id="SSF50729">
    <property type="entry name" value="PH domain-like"/>
    <property type="match status" value="1"/>
</dbReference>
<proteinExistence type="predicted"/>
<dbReference type="SMART" id="SM01026">
    <property type="entry name" value="Beach"/>
    <property type="match status" value="1"/>
</dbReference>
<protein>
    <submittedName>
        <fullName evidence="7">BEACH domain-containing protein</fullName>
    </submittedName>
</protein>
<dbReference type="PROSITE" id="PS50082">
    <property type="entry name" value="WD_REPEATS_2"/>
    <property type="match status" value="2"/>
</dbReference>
<dbReference type="FunCoup" id="A0A2P6NKZ1">
    <property type="interactions" value="212"/>
</dbReference>
<evidence type="ECO:0000256" key="3">
    <source>
        <dbReference type="PROSITE-ProRule" id="PRU00221"/>
    </source>
</evidence>
<dbReference type="Gene3D" id="2.130.10.10">
    <property type="entry name" value="YVTN repeat-like/Quinoprotein amine dehydrogenase"/>
    <property type="match status" value="1"/>
</dbReference>
<dbReference type="PROSITE" id="PS51783">
    <property type="entry name" value="PH_BEACH"/>
    <property type="match status" value="1"/>
</dbReference>
<evidence type="ECO:0000313" key="7">
    <source>
        <dbReference type="EMBL" id="PRP84623.1"/>
    </source>
</evidence>
<reference evidence="7 8" key="1">
    <citation type="journal article" date="2018" name="Genome Biol. Evol.">
        <title>Multiple Roots of Fruiting Body Formation in Amoebozoa.</title>
        <authorList>
            <person name="Hillmann F."/>
            <person name="Forbes G."/>
            <person name="Novohradska S."/>
            <person name="Ferling I."/>
            <person name="Riege K."/>
            <person name="Groth M."/>
            <person name="Westermann M."/>
            <person name="Marz M."/>
            <person name="Spaller T."/>
            <person name="Winckler T."/>
            <person name="Schaap P."/>
            <person name="Glockner G."/>
        </authorList>
    </citation>
    <scope>NUCLEOTIDE SEQUENCE [LARGE SCALE GENOMIC DNA]</scope>
    <source>
        <strain evidence="7 8">Jena</strain>
    </source>
</reference>
<keyword evidence="8" id="KW-1185">Reference proteome</keyword>
<dbReference type="InterPro" id="IPR036372">
    <property type="entry name" value="BEACH_dom_sf"/>
</dbReference>
<dbReference type="GO" id="GO:0016020">
    <property type="term" value="C:membrane"/>
    <property type="evidence" value="ECO:0007669"/>
    <property type="project" value="TreeGrafter"/>
</dbReference>
<dbReference type="Proteomes" id="UP000241769">
    <property type="component" value="Unassembled WGS sequence"/>
</dbReference>
<dbReference type="InParanoid" id="A0A2P6NKZ1"/>
<evidence type="ECO:0000256" key="4">
    <source>
        <dbReference type="SAM" id="MobiDB-lite"/>
    </source>
</evidence>
<dbReference type="InterPro" id="IPR023362">
    <property type="entry name" value="PH-BEACH_dom"/>
</dbReference>
<keyword evidence="1 3" id="KW-0853">WD repeat</keyword>
<feature type="region of interest" description="Disordered" evidence="4">
    <location>
        <begin position="1059"/>
        <end position="1083"/>
    </location>
</feature>
<dbReference type="Gene3D" id="1.10.1540.10">
    <property type="entry name" value="BEACH domain"/>
    <property type="match status" value="1"/>
</dbReference>
<dbReference type="SMART" id="SM00320">
    <property type="entry name" value="WD40"/>
    <property type="match status" value="3"/>
</dbReference>
<dbReference type="InterPro" id="IPR013320">
    <property type="entry name" value="ConA-like_dom_sf"/>
</dbReference>
<comment type="caution">
    <text evidence="7">The sequence shown here is derived from an EMBL/GenBank/DDBJ whole genome shotgun (WGS) entry which is preliminary data.</text>
</comment>
<feature type="region of interest" description="Disordered" evidence="4">
    <location>
        <begin position="1141"/>
        <end position="1170"/>
    </location>
</feature>
<feature type="domain" description="BEACH" evidence="5">
    <location>
        <begin position="1702"/>
        <end position="1992"/>
    </location>
</feature>
<feature type="domain" description="BEACH-type PH" evidence="6">
    <location>
        <begin position="1580"/>
        <end position="1688"/>
    </location>
</feature>
<dbReference type="OrthoDB" id="26681at2759"/>
<dbReference type="GO" id="GO:0019901">
    <property type="term" value="F:protein kinase binding"/>
    <property type="evidence" value="ECO:0007669"/>
    <property type="project" value="TreeGrafter"/>
</dbReference>
<dbReference type="InterPro" id="IPR001680">
    <property type="entry name" value="WD40_rpt"/>
</dbReference>
<dbReference type="EMBL" id="MDYQ01000059">
    <property type="protein sequence ID" value="PRP84623.1"/>
    <property type="molecule type" value="Genomic_DNA"/>
</dbReference>
<dbReference type="PROSITE" id="PS50197">
    <property type="entry name" value="BEACH"/>
    <property type="match status" value="1"/>
</dbReference>
<dbReference type="Pfam" id="PF15787">
    <property type="entry name" value="DUF4704"/>
    <property type="match status" value="1"/>
</dbReference>
<dbReference type="PANTHER" id="PTHR13743:SF112">
    <property type="entry name" value="BEACH DOMAIN-CONTAINING PROTEIN"/>
    <property type="match status" value="1"/>
</dbReference>
<dbReference type="InterPro" id="IPR016024">
    <property type="entry name" value="ARM-type_fold"/>
</dbReference>
<dbReference type="InterPro" id="IPR000409">
    <property type="entry name" value="BEACH_dom"/>
</dbReference>
<feature type="repeat" description="WD" evidence="3">
    <location>
        <begin position="2170"/>
        <end position="2211"/>
    </location>
</feature>
<dbReference type="Gene3D" id="2.30.29.30">
    <property type="entry name" value="Pleckstrin-homology domain (PH domain)/Phosphotyrosine-binding domain (PTB)"/>
    <property type="match status" value="1"/>
</dbReference>
<organism evidence="7 8">
    <name type="scientific">Planoprotostelium fungivorum</name>
    <dbReference type="NCBI Taxonomy" id="1890364"/>
    <lineage>
        <taxon>Eukaryota</taxon>
        <taxon>Amoebozoa</taxon>
        <taxon>Evosea</taxon>
        <taxon>Variosea</taxon>
        <taxon>Cavosteliida</taxon>
        <taxon>Cavosteliaceae</taxon>
        <taxon>Planoprotostelium</taxon>
    </lineage>
</organism>
<dbReference type="SUPFAM" id="SSF81837">
    <property type="entry name" value="BEACH domain"/>
    <property type="match status" value="1"/>
</dbReference>
<evidence type="ECO:0000313" key="8">
    <source>
        <dbReference type="Proteomes" id="UP000241769"/>
    </source>
</evidence>
<gene>
    <name evidence="7" type="ORF">PROFUN_07873</name>
</gene>
<dbReference type="Pfam" id="PF20426">
    <property type="entry name" value="NBCH_WD40"/>
    <property type="match status" value="1"/>
</dbReference>
<dbReference type="InterPro" id="IPR011993">
    <property type="entry name" value="PH-like_dom_sf"/>
</dbReference>
<dbReference type="CDD" id="cd01201">
    <property type="entry name" value="PH_BEACH"/>
    <property type="match status" value="1"/>
</dbReference>
<feature type="compositionally biased region" description="Basic and acidic residues" evidence="4">
    <location>
        <begin position="1074"/>
        <end position="1083"/>
    </location>
</feature>
<keyword evidence="2" id="KW-0677">Repeat</keyword>
<evidence type="ECO:0000259" key="6">
    <source>
        <dbReference type="PROSITE" id="PS51783"/>
    </source>
</evidence>
<dbReference type="GO" id="GO:0008104">
    <property type="term" value="P:intracellular protein localization"/>
    <property type="evidence" value="ECO:0007669"/>
    <property type="project" value="TreeGrafter"/>
</dbReference>
<dbReference type="GO" id="GO:0005829">
    <property type="term" value="C:cytosol"/>
    <property type="evidence" value="ECO:0007669"/>
    <property type="project" value="TreeGrafter"/>
</dbReference>
<dbReference type="Gene3D" id="2.60.120.200">
    <property type="match status" value="1"/>
</dbReference>
<dbReference type="CDD" id="cd06071">
    <property type="entry name" value="Beach"/>
    <property type="match status" value="1"/>
</dbReference>
<feature type="repeat" description="WD" evidence="3">
    <location>
        <begin position="2124"/>
        <end position="2165"/>
    </location>
</feature>
<dbReference type="InterPro" id="IPR011989">
    <property type="entry name" value="ARM-like"/>
</dbReference>
<accession>A0A2P6NKZ1</accession>
<dbReference type="SUPFAM" id="SSF48371">
    <property type="entry name" value="ARM repeat"/>
    <property type="match status" value="1"/>
</dbReference>
<dbReference type="InterPro" id="IPR046851">
    <property type="entry name" value="NBCH_WD40"/>
</dbReference>
<dbReference type="PROSITE" id="PS50294">
    <property type="entry name" value="WD_REPEATS_REGION"/>
    <property type="match status" value="1"/>
</dbReference>
<dbReference type="FunFam" id="1.10.1540.10:FF:000001">
    <property type="entry name" value="neurobeachin isoform X1"/>
    <property type="match status" value="1"/>
</dbReference>
<evidence type="ECO:0000256" key="1">
    <source>
        <dbReference type="ARBA" id="ARBA00022574"/>
    </source>
</evidence>
<dbReference type="Gene3D" id="1.25.10.10">
    <property type="entry name" value="Leucine-rich Repeat Variant"/>
    <property type="match status" value="1"/>
</dbReference>
<dbReference type="InterPro" id="IPR050865">
    <property type="entry name" value="BEACH_Domain"/>
</dbReference>
<dbReference type="Pfam" id="PF14844">
    <property type="entry name" value="PH_BEACH"/>
    <property type="match status" value="1"/>
</dbReference>
<sequence>MAARDARAQALFEQARHQFFYDPSSESIILMCLVGGPFHPEHNFLFKSGGRPEKAAELIKLLTEDGLDHKQQFFVINELVCFFAATRNLHMCREYSTLSTLIEVLPQVKDEILFEKTLLLLEILLRSSSTVQTVKQCLSLLGSSPLEEERKILLLSTLQNAASQRVPRVFFDFDGIRSSLQLANLEKWPSFSYSISLWFCVEDFEDPFRTKTYEPRLFSFMNDKGNGLEAFFLKRKLYIRTSQGNRVEMQYGFESQRWYHLVVAHSYNKMEWLNLASSTVKVYVDGKLECDTKLKYPDVSETTQCHLGESVVIKNPYVQIPKENTFYGQMGFFLFFGEAITSSQVLELYILDFNYVPNFLEKDILSRNGGPSVLLAYHPGLSENNGAHCNLAQYQQMIFPYSGTKSRKSPAKRKSGCLLISCSSFKDVVHCGMGVDSLLPLIFQKVHPQVINSVLMLMSELIYKHPSNQVQLVNSKGYSLIGFLLQKNHVQINALTVAAVDRLLDCSSDISKPSGYTSLLLNFDIWVCTDVHIHNQIFSLIVNYVAREPSTFRSLFGIQFFLDIIRNYYWTPEESKRNSENSVDMKNSLLRTLTPEECRIMRGYLLHCIDLMLSVDHSIDFNETTAFVHMVQDCTDPDILEDILQLLGQLLAKPTKNLVVHLDTLGAIRPFLSLLYKPSEVVKIQTIRVTGRYTEQLPSKTRAKLLSEYLCSLLGAFSMTQGTYEALVELLLNDFATTPQELNLNQSKLLRNGTDTCRVVNPVVLGTIFRLLEAAPLDLKQSVVQEFIIVVDHARRNSQSSNVIEEFVTQFGWQGWLISLLITHKIEANGQSNRTRTPSGVRERGLSRGISQALKYDQYSFQALAEMIDPQELELETGGNEMILRLLTSLLRGRFMHRDGWRQIEETETFVAIFTETTSSMNREILTRCIYRSLVVHLQEEITKSDAKSPYVWRNLVNLLGLVYEFVFLQKTHRSAHMMWSDLVLAQHTLDLFDLSLRPPSNAHLPKIDLPSSRGRDIFMMMLRLSLMTLQELHRRVVDGESARVTMYRFFRTRSVEGSDVDSDRSVPNTPRSTGDEEISREISDGGKVVTNDGVAERVADVTSISANDSFEQTYSEEDLGETRRAFWMDSDEMDETILQDQNGENHPSTTPLSTPQKMMSTPEKNENSEKDINLTPFKILSREVSTPTGGMRNSMEYHRSTEDLKTDPKLETLFYKNVQRCRHMLSHLETSSHNTNTNAAVAAVSAVSAVSGAIVNISGLSTTNPNALTKEDEASCQRLVWVLSYLFKVVKRSLVEDDGCYLIVVPLIKEILRNRMNQINTYLGEFHFSDPGTAILENSPLSEFMEYYRSINEEQLSLLDRIYSVQTDLEDSSELGRLKSEKEIRVDKNIQQVRSLVKKEQMYISHNKKRLDSECFALFQRQRGAEVERRATAVVIYNDQQRSLDGIWKKAFRNLTGERTCWYPTLKAKNYYKMDPTENSQRQRLRMKRNYFGSDHKEASLTYRANLELQEKKAEEEEPLSPSVVKDNEEDLLKALSSIKITVSSTPSSVIIEEFEFEENDLEDSWLVVDGPEVTDNVRLSDKIRFSTSCEYVNPLSKVSGRIVLTQNHLHFLVDRAVPTVTTGGVQSMAANRKRKDKKWTLQEIVDIQKRRYLLRNNAIEIFFKDHRSYLFDLPKGSRKKILAVLSKAITHGIKIENSNLSASELLKKSGHTGRWQRREISNFEYLMILNTFAGRTYNDLTQYPVFPWVIKDYKSSSLDLNHPETFRDFSKPIGALNEERLKKFLDRKDILDDPNIPPFLYGSHYSTIGSVLFFLVRMEPFTTQFLENIQGGKFDIPDRMFFSIATAWQNVLASPSDVKELVPEFFYMPEFLKNSNSYDLGVKQDGDRLDDVVLPPWASTPEEFVRINREALESEFVSSHLSDWIDLIFGYKQRGKAAEASHNLFYYLTYEGSVDIDSIEDPIERAGVESQIANFGQTPTQLLFHPHPRRDPKIERVTLYKSNPRAPKHFQTHVWHSLHHLPFSPNAIHISSDSITAISTAGQFLYHRCSTLEPRMTSEGKTDSGNCVIVEPIAALPPVVQQSAQVPFFLLPEDPETLILCSKGENSLKLFDTTAGRTVQSISEHKQAITCFGISEDCTMMASGSDDCTVCVWRMKKRKLSTDPVRILRGHDEEVTAVCLSIDLDVVVSSSKDGTIIICALQSGRLVKSMNHPQRFTVTKLCLTSQGKIVAYSDEDNMLHLYNLLGTMVREDSSRDNVRDMVTTRDGEHLITGGGKVIIRHANTLDVLFLLPLMGMSIVERVILSKDEDQLFVLGDGGKLSSVRPNTEEKERMKSPQGIKTRSFVSLGMYG</sequence>
<dbReference type="SUPFAM" id="SSF49899">
    <property type="entry name" value="Concanavalin A-like lectins/glucanases"/>
    <property type="match status" value="1"/>
</dbReference>
<evidence type="ECO:0000256" key="2">
    <source>
        <dbReference type="ARBA" id="ARBA00022737"/>
    </source>
</evidence>
<dbReference type="InterPro" id="IPR031570">
    <property type="entry name" value="NBEA/BDCP_DUF4704"/>
</dbReference>